<evidence type="ECO:0000256" key="1">
    <source>
        <dbReference type="RuleBase" id="RU365086"/>
    </source>
</evidence>
<evidence type="ECO:0000313" key="3">
    <source>
        <dbReference type="EMBL" id="QPG73219.1"/>
    </source>
</evidence>
<comment type="pathway">
    <text evidence="1">Nucleotide-sugar biosynthesis; UDP-N-acetyl-alpha-D-glucosamine biosynthesis; N-acetyl-alpha-D-glucosamine 1-phosphate from alpha-D-glucosamine 6-phosphate (route I): step 1/2.</text>
</comment>
<dbReference type="Proteomes" id="UP000662931">
    <property type="component" value="Chromosome 1"/>
</dbReference>
<reference evidence="3" key="1">
    <citation type="submission" date="2020-10" db="EMBL/GenBank/DDBJ databases">
        <authorList>
            <person name="Roach M.J.R."/>
        </authorList>
    </citation>
    <scope>NUCLEOTIDE SEQUENCE</scope>
    <source>
        <strain evidence="3">CBS 1945</strain>
    </source>
</reference>
<keyword evidence="1" id="KW-0808">Transferase</keyword>
<gene>
    <name evidence="3" type="ORF">FOA43_000526</name>
</gene>
<dbReference type="UniPathway" id="UPA00113">
    <property type="reaction ID" value="UER00529"/>
</dbReference>
<dbReference type="EMBL" id="CP064812">
    <property type="protein sequence ID" value="QPG73219.1"/>
    <property type="molecule type" value="Genomic_DNA"/>
</dbReference>
<dbReference type="Pfam" id="PF00583">
    <property type="entry name" value="Acetyltransf_1"/>
    <property type="match status" value="1"/>
</dbReference>
<comment type="catalytic activity">
    <reaction evidence="1">
        <text>D-glucosamine 6-phosphate + acetyl-CoA = N-acetyl-D-glucosamine 6-phosphate + CoA + H(+)</text>
        <dbReference type="Rhea" id="RHEA:10292"/>
        <dbReference type="ChEBI" id="CHEBI:15378"/>
        <dbReference type="ChEBI" id="CHEBI:57287"/>
        <dbReference type="ChEBI" id="CHEBI:57288"/>
        <dbReference type="ChEBI" id="CHEBI:57513"/>
        <dbReference type="ChEBI" id="CHEBI:58725"/>
        <dbReference type="EC" id="2.3.1.4"/>
    </reaction>
</comment>
<dbReference type="PROSITE" id="PS51186">
    <property type="entry name" value="GNAT"/>
    <property type="match status" value="1"/>
</dbReference>
<keyword evidence="4" id="KW-1185">Reference proteome</keyword>
<dbReference type="InterPro" id="IPR000182">
    <property type="entry name" value="GNAT_dom"/>
</dbReference>
<keyword evidence="1" id="KW-0012">Acyltransferase</keyword>
<dbReference type="InterPro" id="IPR016181">
    <property type="entry name" value="Acyl_CoA_acyltransferase"/>
</dbReference>
<dbReference type="CDD" id="cd04301">
    <property type="entry name" value="NAT_SF"/>
    <property type="match status" value="1"/>
</dbReference>
<dbReference type="AlphaFoldDB" id="A0A875RZZ9"/>
<dbReference type="KEGG" id="bnn:FOA43_000526"/>
<dbReference type="Gene3D" id="3.40.630.30">
    <property type="match status" value="1"/>
</dbReference>
<dbReference type="PANTHER" id="PTHR13355:SF11">
    <property type="entry name" value="GLUCOSAMINE 6-PHOSPHATE N-ACETYLTRANSFERASE"/>
    <property type="match status" value="1"/>
</dbReference>
<dbReference type="PANTHER" id="PTHR13355">
    <property type="entry name" value="GLUCOSAMINE 6-PHOSPHATE N-ACETYLTRANSFERASE"/>
    <property type="match status" value="1"/>
</dbReference>
<feature type="domain" description="N-acetyltransferase" evidence="2">
    <location>
        <begin position="3"/>
        <end position="157"/>
    </location>
</feature>
<evidence type="ECO:0000259" key="2">
    <source>
        <dbReference type="PROSITE" id="PS51186"/>
    </source>
</evidence>
<dbReference type="RefSeq" id="XP_038776784.1">
    <property type="nucleotide sequence ID" value="XM_038920856.1"/>
</dbReference>
<dbReference type="InterPro" id="IPR039143">
    <property type="entry name" value="GNPNAT1-like"/>
</dbReference>
<protein>
    <recommendedName>
        <fullName evidence="1">Glucosamine 6-phosphate N-acetyltransferase</fullName>
        <ecNumber evidence="1">2.3.1.4</ecNumber>
    </recommendedName>
</protein>
<dbReference type="GO" id="GO:0004343">
    <property type="term" value="F:glucosamine 6-phosphate N-acetyltransferase activity"/>
    <property type="evidence" value="ECO:0007669"/>
    <property type="project" value="UniProtKB-UniRule"/>
</dbReference>
<proteinExistence type="inferred from homology"/>
<dbReference type="SUPFAM" id="SSF55729">
    <property type="entry name" value="Acyl-CoA N-acyltransferases (Nat)"/>
    <property type="match status" value="1"/>
</dbReference>
<dbReference type="OrthoDB" id="10039976at2759"/>
<organism evidence="3 4">
    <name type="scientific">Eeniella nana</name>
    <name type="common">Yeast</name>
    <name type="synonym">Brettanomyces nanus</name>
    <dbReference type="NCBI Taxonomy" id="13502"/>
    <lineage>
        <taxon>Eukaryota</taxon>
        <taxon>Fungi</taxon>
        <taxon>Dikarya</taxon>
        <taxon>Ascomycota</taxon>
        <taxon>Saccharomycotina</taxon>
        <taxon>Pichiomycetes</taxon>
        <taxon>Pichiales</taxon>
        <taxon>Pichiaceae</taxon>
        <taxon>Brettanomyces</taxon>
    </lineage>
</organism>
<dbReference type="GO" id="GO:0006048">
    <property type="term" value="P:UDP-N-acetylglucosamine biosynthetic process"/>
    <property type="evidence" value="ECO:0007669"/>
    <property type="project" value="UniProtKB-UniRule"/>
</dbReference>
<evidence type="ECO:0000313" key="4">
    <source>
        <dbReference type="Proteomes" id="UP000662931"/>
    </source>
</evidence>
<comment type="similarity">
    <text evidence="1">Belongs to the acetyltransferase family. GNA1 subfamily.</text>
</comment>
<accession>A0A875RZZ9</accession>
<sequence length="157" mass="17547">MPSFIDELPPLPDGYHIRKICSDDYGRGALEVLKALTTVGEITNKEFEHTIETWARHPEIYHTLVILDLSETVVAIGSVIVESKLIHHCGKVGHIEDIAVRPNQQGKKLGCTLIRHLIKIAGSLDCYKVILDCDPANEMFYAKCGLSKAGTEMQFRF</sequence>
<dbReference type="GeneID" id="62193927"/>
<dbReference type="EC" id="2.3.1.4" evidence="1"/>
<name>A0A875RZZ9_EENNA</name>